<feature type="non-terminal residue" evidence="5">
    <location>
        <position position="1"/>
    </location>
</feature>
<comment type="caution">
    <text evidence="5">The sequence shown here is derived from an EMBL/GenBank/DDBJ whole genome shotgun (WGS) entry which is preliminary data.</text>
</comment>
<proteinExistence type="predicted"/>
<feature type="non-terminal residue" evidence="5">
    <location>
        <position position="639"/>
    </location>
</feature>
<dbReference type="PANTHER" id="PTHR21402:SF10">
    <property type="entry name" value="U11_U12 SMALL NUCLEAR RIBONUCLEOPROTEIN 48 KDA PROTEIN"/>
    <property type="match status" value="1"/>
</dbReference>
<dbReference type="Proteomes" id="UP000824469">
    <property type="component" value="Unassembled WGS sequence"/>
</dbReference>
<evidence type="ECO:0000313" key="5">
    <source>
        <dbReference type="EMBL" id="KAH9303896.1"/>
    </source>
</evidence>
<evidence type="ECO:0000256" key="3">
    <source>
        <dbReference type="ARBA" id="ARBA00022833"/>
    </source>
</evidence>
<dbReference type="AlphaFoldDB" id="A0AA38FIV6"/>
<dbReference type="Pfam" id="PF05253">
    <property type="entry name" value="zf-U11-48K"/>
    <property type="match status" value="1"/>
</dbReference>
<sequence length="639" mass="71493">NNGSSSVPQLSAPANLATPPFSAASNHPFTFTPQTNLDALNLEETIRVLKQLISQAESTVKQITGVVKLNYPSDVSQQFSVCPFDYRHRMPPEHLFRHSLSCPASPGMVDVDILSTRRYPKTLKSEEDLSAEKSQLYKFSAGSGLDLYVSKEEEEGVLDSDIFYRDAPGVVNLFQREIRKTLTLPRILSMECVENENENGNVWASGNHGMNHVILLPSELWALRRELAGWNDFPSRNSLIAVQTAMGLGRFKESEIVKWVLLNSPAYGIIIDLPMARHIVLLLKLCLRAVSREALSLYEREQERKRFSDENKMDTDTLIDTMNKPLSLQMAHFDCPVMLESAKWLASQMSILYGQAKGLVIGMLRQSFIYAGAELLFPTVNKEHTITKMLHDSSEVSRVGDDSDGDVNANANANATAAEDGTSNSNIENDQSAFSCNMSSEVRNRGKAEHGDGLILGSRVFGSQVDAAISALQEGFYLEKRIKELRQPRRLSKFQRLAEHDNAIKKAAEERQRRLDYKPILEHDGLVWQRSSNQNSNKHKSREELLAEERDYKRRRMSYRGKKVKRTPSQVLHDIIEGHMEEIELAGGIGCFVKGVFETSQIGTESIPSDGVAGSMQQFKGTDSFLSNKGDKLSFSSNA</sequence>
<protein>
    <recommendedName>
        <fullName evidence="4">CHHC U11-48K-type domain-containing protein</fullName>
    </recommendedName>
</protein>
<dbReference type="InterPro" id="IPR022776">
    <property type="entry name" value="TRM13/UPF0224_CHHC_Znf_dom"/>
</dbReference>
<dbReference type="OMA" id="MSELRTW"/>
<feature type="domain" description="CHHC U11-48K-type" evidence="4">
    <location>
        <begin position="79"/>
        <end position="106"/>
    </location>
</feature>
<keyword evidence="1" id="KW-0479">Metal-binding</keyword>
<dbReference type="InterPro" id="IPR051591">
    <property type="entry name" value="UPF0224_FAM112_RNA_Proc"/>
</dbReference>
<evidence type="ECO:0000256" key="1">
    <source>
        <dbReference type="ARBA" id="ARBA00022723"/>
    </source>
</evidence>
<dbReference type="GO" id="GO:0008270">
    <property type="term" value="F:zinc ion binding"/>
    <property type="evidence" value="ECO:0007669"/>
    <property type="project" value="UniProtKB-KW"/>
</dbReference>
<organism evidence="5 6">
    <name type="scientific">Taxus chinensis</name>
    <name type="common">Chinese yew</name>
    <name type="synonym">Taxus wallichiana var. chinensis</name>
    <dbReference type="NCBI Taxonomy" id="29808"/>
    <lineage>
        <taxon>Eukaryota</taxon>
        <taxon>Viridiplantae</taxon>
        <taxon>Streptophyta</taxon>
        <taxon>Embryophyta</taxon>
        <taxon>Tracheophyta</taxon>
        <taxon>Spermatophyta</taxon>
        <taxon>Pinopsida</taxon>
        <taxon>Pinidae</taxon>
        <taxon>Conifers II</taxon>
        <taxon>Cupressales</taxon>
        <taxon>Taxaceae</taxon>
        <taxon>Taxus</taxon>
    </lineage>
</organism>
<evidence type="ECO:0000313" key="6">
    <source>
        <dbReference type="Proteomes" id="UP000824469"/>
    </source>
</evidence>
<keyword evidence="6" id="KW-1185">Reference proteome</keyword>
<evidence type="ECO:0000256" key="2">
    <source>
        <dbReference type="ARBA" id="ARBA00022771"/>
    </source>
</evidence>
<dbReference type="PROSITE" id="PS51800">
    <property type="entry name" value="ZF_CHHC_U11_48K"/>
    <property type="match status" value="1"/>
</dbReference>
<evidence type="ECO:0000259" key="4">
    <source>
        <dbReference type="PROSITE" id="PS51800"/>
    </source>
</evidence>
<keyword evidence="2" id="KW-0863">Zinc-finger</keyword>
<dbReference type="PANTHER" id="PTHR21402">
    <property type="entry name" value="GAMETOCYTE SPECIFIC FACTOR 1-RELATED"/>
    <property type="match status" value="1"/>
</dbReference>
<name>A0AA38FIV6_TAXCH</name>
<gene>
    <name evidence="5" type="ORF">KI387_008300</name>
</gene>
<dbReference type="EMBL" id="JAHRHJ020000008">
    <property type="protein sequence ID" value="KAH9303896.1"/>
    <property type="molecule type" value="Genomic_DNA"/>
</dbReference>
<reference evidence="5 6" key="1">
    <citation type="journal article" date="2021" name="Nat. Plants">
        <title>The Taxus genome provides insights into paclitaxel biosynthesis.</title>
        <authorList>
            <person name="Xiong X."/>
            <person name="Gou J."/>
            <person name="Liao Q."/>
            <person name="Li Y."/>
            <person name="Zhou Q."/>
            <person name="Bi G."/>
            <person name="Li C."/>
            <person name="Du R."/>
            <person name="Wang X."/>
            <person name="Sun T."/>
            <person name="Guo L."/>
            <person name="Liang H."/>
            <person name="Lu P."/>
            <person name="Wu Y."/>
            <person name="Zhang Z."/>
            <person name="Ro D.K."/>
            <person name="Shang Y."/>
            <person name="Huang S."/>
            <person name="Yan J."/>
        </authorList>
    </citation>
    <scope>NUCLEOTIDE SEQUENCE [LARGE SCALE GENOMIC DNA]</scope>
    <source>
        <strain evidence="5">Ta-2019</strain>
    </source>
</reference>
<keyword evidence="3" id="KW-0862">Zinc</keyword>
<accession>A0AA38FIV6</accession>